<dbReference type="AlphaFoldDB" id="A0A921HL39"/>
<dbReference type="InterPro" id="IPR013096">
    <property type="entry name" value="Cupin_2"/>
</dbReference>
<evidence type="ECO:0000313" key="5">
    <source>
        <dbReference type="EMBL" id="HJF84440.1"/>
    </source>
</evidence>
<accession>A0A921HL39</accession>
<dbReference type="InterPro" id="IPR020449">
    <property type="entry name" value="Tscrpt_reg_AraC-type_HTH"/>
</dbReference>
<evidence type="ECO:0000256" key="3">
    <source>
        <dbReference type="ARBA" id="ARBA00023163"/>
    </source>
</evidence>
<dbReference type="GO" id="GO:0003700">
    <property type="term" value="F:DNA-binding transcription factor activity"/>
    <property type="evidence" value="ECO:0007669"/>
    <property type="project" value="InterPro"/>
</dbReference>
<dbReference type="PANTHER" id="PTHR43280:SF28">
    <property type="entry name" value="HTH-TYPE TRANSCRIPTIONAL ACTIVATOR RHAS"/>
    <property type="match status" value="1"/>
</dbReference>
<dbReference type="PROSITE" id="PS01124">
    <property type="entry name" value="HTH_ARAC_FAMILY_2"/>
    <property type="match status" value="1"/>
</dbReference>
<keyword evidence="2" id="KW-0238">DNA-binding</keyword>
<evidence type="ECO:0000256" key="2">
    <source>
        <dbReference type="ARBA" id="ARBA00023125"/>
    </source>
</evidence>
<organism evidence="5 6">
    <name type="scientific">Megamonas hypermegale</name>
    <dbReference type="NCBI Taxonomy" id="158847"/>
    <lineage>
        <taxon>Bacteria</taxon>
        <taxon>Bacillati</taxon>
        <taxon>Bacillota</taxon>
        <taxon>Negativicutes</taxon>
        <taxon>Selenomonadales</taxon>
        <taxon>Selenomonadaceae</taxon>
        <taxon>Megamonas</taxon>
    </lineage>
</organism>
<feature type="domain" description="HTH araC/xylS-type" evidence="4">
    <location>
        <begin position="183"/>
        <end position="281"/>
    </location>
</feature>
<reference evidence="5" key="1">
    <citation type="journal article" date="2021" name="PeerJ">
        <title>Extensive microbial diversity within the chicken gut microbiome revealed by metagenomics and culture.</title>
        <authorList>
            <person name="Gilroy R."/>
            <person name="Ravi A."/>
            <person name="Getino M."/>
            <person name="Pursley I."/>
            <person name="Horton D.L."/>
            <person name="Alikhan N.F."/>
            <person name="Baker D."/>
            <person name="Gharbi K."/>
            <person name="Hall N."/>
            <person name="Watson M."/>
            <person name="Adriaenssens E.M."/>
            <person name="Foster-Nyarko E."/>
            <person name="Jarju S."/>
            <person name="Secka A."/>
            <person name="Antonio M."/>
            <person name="Oren A."/>
            <person name="Chaudhuri R.R."/>
            <person name="La Ragione R."/>
            <person name="Hildebrand F."/>
            <person name="Pallen M.J."/>
        </authorList>
    </citation>
    <scope>NUCLEOTIDE SEQUENCE</scope>
    <source>
        <strain evidence="5">7318</strain>
    </source>
</reference>
<dbReference type="EMBL" id="DYVR01000059">
    <property type="protein sequence ID" value="HJF84440.1"/>
    <property type="molecule type" value="Genomic_DNA"/>
</dbReference>
<evidence type="ECO:0000259" key="4">
    <source>
        <dbReference type="PROSITE" id="PS01124"/>
    </source>
</evidence>
<dbReference type="SMART" id="SM00342">
    <property type="entry name" value="HTH_ARAC"/>
    <property type="match status" value="1"/>
</dbReference>
<dbReference type="PRINTS" id="PR00032">
    <property type="entry name" value="HTHARAC"/>
</dbReference>
<proteinExistence type="predicted"/>
<dbReference type="PANTHER" id="PTHR43280">
    <property type="entry name" value="ARAC-FAMILY TRANSCRIPTIONAL REGULATOR"/>
    <property type="match status" value="1"/>
</dbReference>
<dbReference type="RefSeq" id="WP_303691355.1">
    <property type="nucleotide sequence ID" value="NZ_CAKMHU010000007.1"/>
</dbReference>
<dbReference type="Gene3D" id="1.10.10.60">
    <property type="entry name" value="Homeodomain-like"/>
    <property type="match status" value="2"/>
</dbReference>
<dbReference type="InterPro" id="IPR018062">
    <property type="entry name" value="HTH_AraC-typ_CS"/>
</dbReference>
<sequence>MLQYDFNESYTDIFELNFAPCLSYLQKITSFSEELAEFHRHQNVGEILFVEHGINHCTIDNNSYRLKKGDLVLINSDVLHNTLEDDNNTVAYIIGIKNLQIKNMEKNKLVDAEQMPVISTLKTFPKIAYCFSLFEELTLLNAKRNINTSSSNNYILCALLAIIYNINQKEKASHQKDDYNLGVYIKEYIDEHYLDEINLKSMAQNLHISEYYLSHTFKKYIGYSPMQYVIQQRIKEAQNLLLSTDLTITEIAFHCGYNNSNYFQSVFNNIVGMPPGKYRKSWKGI</sequence>
<dbReference type="InterPro" id="IPR037923">
    <property type="entry name" value="HTH-like"/>
</dbReference>
<keyword evidence="1" id="KW-0805">Transcription regulation</keyword>
<dbReference type="Pfam" id="PF12833">
    <property type="entry name" value="HTH_18"/>
    <property type="match status" value="1"/>
</dbReference>
<dbReference type="Proteomes" id="UP000780768">
    <property type="component" value="Unassembled WGS sequence"/>
</dbReference>
<protein>
    <submittedName>
        <fullName evidence="5">AraC family transcriptional regulator</fullName>
    </submittedName>
</protein>
<dbReference type="InterPro" id="IPR018060">
    <property type="entry name" value="HTH_AraC"/>
</dbReference>
<reference evidence="5" key="2">
    <citation type="submission" date="2021-09" db="EMBL/GenBank/DDBJ databases">
        <authorList>
            <person name="Gilroy R."/>
        </authorList>
    </citation>
    <scope>NUCLEOTIDE SEQUENCE</scope>
    <source>
        <strain evidence="5">7318</strain>
    </source>
</reference>
<evidence type="ECO:0000256" key="1">
    <source>
        <dbReference type="ARBA" id="ARBA00023015"/>
    </source>
</evidence>
<dbReference type="InterPro" id="IPR009057">
    <property type="entry name" value="Homeodomain-like_sf"/>
</dbReference>
<evidence type="ECO:0000313" key="6">
    <source>
        <dbReference type="Proteomes" id="UP000780768"/>
    </source>
</evidence>
<dbReference type="Gene3D" id="2.60.120.10">
    <property type="entry name" value="Jelly Rolls"/>
    <property type="match status" value="1"/>
</dbReference>
<name>A0A921HL39_9FIRM</name>
<dbReference type="SUPFAM" id="SSF51215">
    <property type="entry name" value="Regulatory protein AraC"/>
    <property type="match status" value="1"/>
</dbReference>
<gene>
    <name evidence="5" type="ORF">K8V65_02070</name>
</gene>
<comment type="caution">
    <text evidence="5">The sequence shown here is derived from an EMBL/GenBank/DDBJ whole genome shotgun (WGS) entry which is preliminary data.</text>
</comment>
<dbReference type="InterPro" id="IPR014710">
    <property type="entry name" value="RmlC-like_jellyroll"/>
</dbReference>
<dbReference type="GO" id="GO:0043565">
    <property type="term" value="F:sequence-specific DNA binding"/>
    <property type="evidence" value="ECO:0007669"/>
    <property type="project" value="InterPro"/>
</dbReference>
<dbReference type="SUPFAM" id="SSF46689">
    <property type="entry name" value="Homeodomain-like"/>
    <property type="match status" value="2"/>
</dbReference>
<dbReference type="Pfam" id="PF07883">
    <property type="entry name" value="Cupin_2"/>
    <property type="match status" value="1"/>
</dbReference>
<dbReference type="PROSITE" id="PS00041">
    <property type="entry name" value="HTH_ARAC_FAMILY_1"/>
    <property type="match status" value="1"/>
</dbReference>
<keyword evidence="3" id="KW-0804">Transcription</keyword>